<reference evidence="1 2" key="1">
    <citation type="submission" date="2021-07" db="EMBL/GenBank/DDBJ databases">
        <authorList>
            <person name="Palmer J.M."/>
        </authorList>
    </citation>
    <scope>NUCLEOTIDE SEQUENCE [LARGE SCALE GENOMIC DNA]</scope>
    <source>
        <strain evidence="1 2">AT_MEX2019</strain>
        <tissue evidence="1">Muscle</tissue>
    </source>
</reference>
<comment type="caution">
    <text evidence="1">The sequence shown here is derived from an EMBL/GenBank/DDBJ whole genome shotgun (WGS) entry which is preliminary data.</text>
</comment>
<dbReference type="EMBL" id="JAHUTI010040165">
    <property type="protein sequence ID" value="MED6245058.1"/>
    <property type="molecule type" value="Genomic_DNA"/>
</dbReference>
<evidence type="ECO:0000313" key="1">
    <source>
        <dbReference type="EMBL" id="MED6245058.1"/>
    </source>
</evidence>
<evidence type="ECO:0000313" key="2">
    <source>
        <dbReference type="Proteomes" id="UP001345963"/>
    </source>
</evidence>
<proteinExistence type="predicted"/>
<protein>
    <submittedName>
        <fullName evidence="1">Uncharacterized protein</fullName>
    </submittedName>
</protein>
<name>A0ABU7B3U0_9TELE</name>
<keyword evidence="2" id="KW-1185">Reference proteome</keyword>
<dbReference type="Proteomes" id="UP001345963">
    <property type="component" value="Unassembled WGS sequence"/>
</dbReference>
<accession>A0ABU7B3U0</accession>
<gene>
    <name evidence="1" type="ORF">ATANTOWER_030596</name>
</gene>
<sequence length="109" mass="11953">MLWGCSAASFSVALKTKDYIIIIQLNLQSTDSYNLDTIRCFNRSAITSTSKLDLKWMKQANSIPGNGPMFGLWLKVKSVPGNWPVSAKSRAQISSTITLAPCLQNAQSL</sequence>
<organism evidence="1 2">
    <name type="scientific">Ataeniobius toweri</name>
    <dbReference type="NCBI Taxonomy" id="208326"/>
    <lineage>
        <taxon>Eukaryota</taxon>
        <taxon>Metazoa</taxon>
        <taxon>Chordata</taxon>
        <taxon>Craniata</taxon>
        <taxon>Vertebrata</taxon>
        <taxon>Euteleostomi</taxon>
        <taxon>Actinopterygii</taxon>
        <taxon>Neopterygii</taxon>
        <taxon>Teleostei</taxon>
        <taxon>Neoteleostei</taxon>
        <taxon>Acanthomorphata</taxon>
        <taxon>Ovalentaria</taxon>
        <taxon>Atherinomorphae</taxon>
        <taxon>Cyprinodontiformes</taxon>
        <taxon>Goodeidae</taxon>
        <taxon>Ataeniobius</taxon>
    </lineage>
</organism>